<gene>
    <name evidence="2" type="ORF">TSPGSL018_13573</name>
</gene>
<evidence type="ECO:0000256" key="1">
    <source>
        <dbReference type="SAM" id="Phobius"/>
    </source>
</evidence>
<accession>A0A061S4C2</accession>
<reference evidence="2" key="1">
    <citation type="submission" date="2014-05" db="EMBL/GenBank/DDBJ databases">
        <title>The transcriptome of the halophilic microalga Tetraselmis sp. GSL018 isolated from the Great Salt Lake, Utah.</title>
        <authorList>
            <person name="Jinkerson R.E."/>
            <person name="D'Adamo S."/>
            <person name="Posewitz M.C."/>
        </authorList>
    </citation>
    <scope>NUCLEOTIDE SEQUENCE</scope>
    <source>
        <strain evidence="2">GSL018</strain>
    </source>
</reference>
<protein>
    <submittedName>
        <fullName evidence="2">Uncharacterized protein</fullName>
    </submittedName>
</protein>
<proteinExistence type="predicted"/>
<keyword evidence="1" id="KW-0472">Membrane</keyword>
<organism evidence="2">
    <name type="scientific">Tetraselmis sp. GSL018</name>
    <dbReference type="NCBI Taxonomy" id="582737"/>
    <lineage>
        <taxon>Eukaryota</taxon>
        <taxon>Viridiplantae</taxon>
        <taxon>Chlorophyta</taxon>
        <taxon>core chlorophytes</taxon>
        <taxon>Chlorodendrophyceae</taxon>
        <taxon>Chlorodendrales</taxon>
        <taxon>Chlorodendraceae</taxon>
        <taxon>Tetraselmis</taxon>
    </lineage>
</organism>
<feature type="transmembrane region" description="Helical" evidence="1">
    <location>
        <begin position="86"/>
        <end position="109"/>
    </location>
</feature>
<keyword evidence="1" id="KW-1133">Transmembrane helix</keyword>
<sequence length="141" mass="15526">MSLQASYSLGQRCSVASPALGSSRRGLLHCPRPVHPRLLPSSRLLRIRMQGLFDDKEFDYIETSSELPEPSDDFWSNEKWEVLGQLLRYAVPVVAIGVVLVGVFASYTYNEGADTYMQSASSETASAVLVPAEKVETAKDN</sequence>
<dbReference type="EMBL" id="GBEZ01006298">
    <property type="protein sequence ID" value="JAC79088.1"/>
    <property type="molecule type" value="Transcribed_RNA"/>
</dbReference>
<evidence type="ECO:0000313" key="2">
    <source>
        <dbReference type="EMBL" id="JAC79088.1"/>
    </source>
</evidence>
<keyword evidence="1" id="KW-0812">Transmembrane</keyword>
<name>A0A061S4C2_9CHLO</name>
<dbReference type="AlphaFoldDB" id="A0A061S4C2"/>